<proteinExistence type="predicted"/>
<name>A0A9N9TE78_DIABA</name>
<dbReference type="OrthoDB" id="415460at2759"/>
<reference evidence="1" key="1">
    <citation type="submission" date="2022-01" db="EMBL/GenBank/DDBJ databases">
        <authorList>
            <person name="King R."/>
        </authorList>
    </citation>
    <scope>NUCLEOTIDE SEQUENCE</scope>
</reference>
<protein>
    <submittedName>
        <fullName evidence="1">Uncharacterized protein</fullName>
    </submittedName>
</protein>
<keyword evidence="2" id="KW-1185">Reference proteome</keyword>
<accession>A0A9N9TE78</accession>
<dbReference type="AlphaFoldDB" id="A0A9N9TE78"/>
<sequence length="108" mass="12401">MSSTTETIPQENKSSDLGATVLNISKEIKWKFLIVLSAMPNYMSWNIKNVKKYLNGSHPIIKQTADNYFSMKEHQQFKDQSLLDALPRCLKQDIAYDLNCGFYTGRCC</sequence>
<dbReference type="EMBL" id="OU898284">
    <property type="protein sequence ID" value="CAG9841132.1"/>
    <property type="molecule type" value="Genomic_DNA"/>
</dbReference>
<evidence type="ECO:0000313" key="2">
    <source>
        <dbReference type="Proteomes" id="UP001153709"/>
    </source>
</evidence>
<organism evidence="1 2">
    <name type="scientific">Diabrotica balteata</name>
    <name type="common">Banded cucumber beetle</name>
    <dbReference type="NCBI Taxonomy" id="107213"/>
    <lineage>
        <taxon>Eukaryota</taxon>
        <taxon>Metazoa</taxon>
        <taxon>Ecdysozoa</taxon>
        <taxon>Arthropoda</taxon>
        <taxon>Hexapoda</taxon>
        <taxon>Insecta</taxon>
        <taxon>Pterygota</taxon>
        <taxon>Neoptera</taxon>
        <taxon>Endopterygota</taxon>
        <taxon>Coleoptera</taxon>
        <taxon>Polyphaga</taxon>
        <taxon>Cucujiformia</taxon>
        <taxon>Chrysomeloidea</taxon>
        <taxon>Chrysomelidae</taxon>
        <taxon>Galerucinae</taxon>
        <taxon>Diabroticina</taxon>
        <taxon>Diabroticites</taxon>
        <taxon>Diabrotica</taxon>
    </lineage>
</organism>
<dbReference type="Proteomes" id="UP001153709">
    <property type="component" value="Chromosome 9"/>
</dbReference>
<gene>
    <name evidence="1" type="ORF">DIABBA_LOCUS13722</name>
</gene>
<evidence type="ECO:0000313" key="1">
    <source>
        <dbReference type="EMBL" id="CAG9841132.1"/>
    </source>
</evidence>